<sequence length="382" mass="44055">MSTTTTSGHEGSPIEIKKCSRCRVKRNHESPEQLAKYATCISCRTKRKVVKTPIDTAALPNMYTDYIAFINKIKLNTQQDILQHRYRGSTDPEVFKRYQVNSEIDPGTYQYIGKQLIEFYIHPLMDATGYRFPVRDYHKGGRKTKKITFMFICSQDQGKQRKSRSNNERQIQNKLKVEDCESKVSLNYSLPDGIIQIMYNHKTHPPYAWKKHSIRDEDHNHNQFVGDNHHYQQQQEQQRAIQQAAMNLVDVQNLAQYNQLQNLAQYSQQLQYNSSPSQSQAQPSQQSNQQQGQSPQAVAYAQQAQAQAQQYQQAPYQQTPTYGESQSQTPQTQSHPQSEEPEQAGQLLPHQEALNQIIPDPVKKDDKISDDNIDKELIGLNK</sequence>
<feature type="compositionally biased region" description="Low complexity" evidence="1">
    <location>
        <begin position="325"/>
        <end position="336"/>
    </location>
</feature>
<organism evidence="2 3">
    <name type="scientific">Wickerhamomyces anomalus (strain ATCC 58044 / CBS 1984 / NCYC 433 / NRRL Y-366-8)</name>
    <name type="common">Yeast</name>
    <name type="synonym">Hansenula anomala</name>
    <dbReference type="NCBI Taxonomy" id="683960"/>
    <lineage>
        <taxon>Eukaryota</taxon>
        <taxon>Fungi</taxon>
        <taxon>Dikarya</taxon>
        <taxon>Ascomycota</taxon>
        <taxon>Saccharomycotina</taxon>
        <taxon>Saccharomycetes</taxon>
        <taxon>Phaffomycetales</taxon>
        <taxon>Wickerhamomycetaceae</taxon>
        <taxon>Wickerhamomyces</taxon>
    </lineage>
</organism>
<protein>
    <submittedName>
        <fullName evidence="2">Uncharacterized protein</fullName>
    </submittedName>
</protein>
<feature type="compositionally biased region" description="Low complexity" evidence="1">
    <location>
        <begin position="271"/>
        <end position="318"/>
    </location>
</feature>
<feature type="region of interest" description="Disordered" evidence="1">
    <location>
        <begin position="271"/>
        <end position="382"/>
    </location>
</feature>
<dbReference type="GeneID" id="30201575"/>
<accession>A0A1E3P979</accession>
<name>A0A1E3P979_WICAA</name>
<dbReference type="EMBL" id="KV454208">
    <property type="protein sequence ID" value="ODQ61965.1"/>
    <property type="molecule type" value="Genomic_DNA"/>
</dbReference>
<evidence type="ECO:0000313" key="3">
    <source>
        <dbReference type="Proteomes" id="UP000094112"/>
    </source>
</evidence>
<reference evidence="2 3" key="1">
    <citation type="journal article" date="2016" name="Proc. Natl. Acad. Sci. U.S.A.">
        <title>Comparative genomics of biotechnologically important yeasts.</title>
        <authorList>
            <person name="Riley R."/>
            <person name="Haridas S."/>
            <person name="Wolfe K.H."/>
            <person name="Lopes M.R."/>
            <person name="Hittinger C.T."/>
            <person name="Goeker M."/>
            <person name="Salamov A.A."/>
            <person name="Wisecaver J.H."/>
            <person name="Long T.M."/>
            <person name="Calvey C.H."/>
            <person name="Aerts A.L."/>
            <person name="Barry K.W."/>
            <person name="Choi C."/>
            <person name="Clum A."/>
            <person name="Coughlan A.Y."/>
            <person name="Deshpande S."/>
            <person name="Douglass A.P."/>
            <person name="Hanson S.J."/>
            <person name="Klenk H.-P."/>
            <person name="LaButti K.M."/>
            <person name="Lapidus A."/>
            <person name="Lindquist E.A."/>
            <person name="Lipzen A.M."/>
            <person name="Meier-Kolthoff J.P."/>
            <person name="Ohm R.A."/>
            <person name="Otillar R.P."/>
            <person name="Pangilinan J.L."/>
            <person name="Peng Y."/>
            <person name="Rokas A."/>
            <person name="Rosa C.A."/>
            <person name="Scheuner C."/>
            <person name="Sibirny A.A."/>
            <person name="Slot J.C."/>
            <person name="Stielow J.B."/>
            <person name="Sun H."/>
            <person name="Kurtzman C.P."/>
            <person name="Blackwell M."/>
            <person name="Grigoriev I.V."/>
            <person name="Jeffries T.W."/>
        </authorList>
    </citation>
    <scope>NUCLEOTIDE SEQUENCE [LARGE SCALE GENOMIC DNA]</scope>
    <source>
        <strain evidence="3">ATCC 58044 / CBS 1984 / NCYC 433 / NRRL Y-366-8</strain>
    </source>
</reference>
<gene>
    <name evidence="2" type="ORF">WICANDRAFT_76144</name>
</gene>
<proteinExistence type="predicted"/>
<keyword evidence="3" id="KW-1185">Reference proteome</keyword>
<dbReference type="AlphaFoldDB" id="A0A1E3P979"/>
<evidence type="ECO:0000313" key="2">
    <source>
        <dbReference type="EMBL" id="ODQ61965.1"/>
    </source>
</evidence>
<dbReference type="OrthoDB" id="3980607at2759"/>
<evidence type="ECO:0000256" key="1">
    <source>
        <dbReference type="SAM" id="MobiDB-lite"/>
    </source>
</evidence>
<dbReference type="RefSeq" id="XP_019041172.1">
    <property type="nucleotide sequence ID" value="XM_019184329.1"/>
</dbReference>
<dbReference type="Proteomes" id="UP000094112">
    <property type="component" value="Unassembled WGS sequence"/>
</dbReference>
<feature type="compositionally biased region" description="Basic and acidic residues" evidence="1">
    <location>
        <begin position="361"/>
        <end position="382"/>
    </location>
</feature>
<dbReference type="STRING" id="683960.A0A1E3P979"/>